<dbReference type="PANTHER" id="PTHR40836:SF4">
    <property type="entry name" value="RB1-INDUCIBLE COILED-COIL PROTEIN"/>
    <property type="match status" value="1"/>
</dbReference>
<evidence type="ECO:0000313" key="2">
    <source>
        <dbReference type="EMBL" id="KAK8995560.1"/>
    </source>
</evidence>
<accession>A0ABR2Q4F2</accession>
<evidence type="ECO:0000313" key="3">
    <source>
        <dbReference type="Proteomes" id="UP001396334"/>
    </source>
</evidence>
<dbReference type="InterPro" id="IPR025486">
    <property type="entry name" value="DUF4378"/>
</dbReference>
<keyword evidence="3" id="KW-1185">Reference proteome</keyword>
<dbReference type="Pfam" id="PF03266">
    <property type="entry name" value="NTPase_1"/>
    <property type="match status" value="1"/>
</dbReference>
<dbReference type="SMART" id="SM00382">
    <property type="entry name" value="AAA"/>
    <property type="match status" value="1"/>
</dbReference>
<dbReference type="Gene3D" id="3.40.50.300">
    <property type="entry name" value="P-loop containing nucleotide triphosphate hydrolases"/>
    <property type="match status" value="1"/>
</dbReference>
<dbReference type="HAMAP" id="MF_00796">
    <property type="entry name" value="NTPase_1"/>
    <property type="match status" value="1"/>
</dbReference>
<evidence type="ECO:0000259" key="1">
    <source>
        <dbReference type="SMART" id="SM00382"/>
    </source>
</evidence>
<dbReference type="EMBL" id="JBBPBN010000045">
    <property type="protein sequence ID" value="KAK8995560.1"/>
    <property type="molecule type" value="Genomic_DNA"/>
</dbReference>
<reference evidence="2 3" key="1">
    <citation type="journal article" date="2024" name="G3 (Bethesda)">
        <title>Genome assembly of Hibiscus sabdariffa L. provides insights into metabolisms of medicinal natural products.</title>
        <authorList>
            <person name="Kim T."/>
        </authorList>
    </citation>
    <scope>NUCLEOTIDE SEQUENCE [LARGE SCALE GENOMIC DNA]</scope>
    <source>
        <strain evidence="2">TK-2024</strain>
        <tissue evidence="2">Old leaves</tissue>
    </source>
</reference>
<protein>
    <recommendedName>
        <fullName evidence="1">AAA+ ATPase domain-containing protein</fullName>
    </recommendedName>
</protein>
<dbReference type="PANTHER" id="PTHR40836">
    <property type="entry name" value="RB1-INDUCIBLE COILED-COIL PROTEIN"/>
    <property type="match status" value="1"/>
</dbReference>
<organism evidence="2 3">
    <name type="scientific">Hibiscus sabdariffa</name>
    <name type="common">roselle</name>
    <dbReference type="NCBI Taxonomy" id="183260"/>
    <lineage>
        <taxon>Eukaryota</taxon>
        <taxon>Viridiplantae</taxon>
        <taxon>Streptophyta</taxon>
        <taxon>Embryophyta</taxon>
        <taxon>Tracheophyta</taxon>
        <taxon>Spermatophyta</taxon>
        <taxon>Magnoliopsida</taxon>
        <taxon>eudicotyledons</taxon>
        <taxon>Gunneridae</taxon>
        <taxon>Pentapetalae</taxon>
        <taxon>rosids</taxon>
        <taxon>malvids</taxon>
        <taxon>Malvales</taxon>
        <taxon>Malvaceae</taxon>
        <taxon>Malvoideae</taxon>
        <taxon>Hibiscus</taxon>
    </lineage>
</organism>
<comment type="caution">
    <text evidence="2">The sequence shown here is derived from an EMBL/GenBank/DDBJ whole genome shotgun (WGS) entry which is preliminary data.</text>
</comment>
<name>A0ABR2Q4F2_9ROSI</name>
<dbReference type="InterPro" id="IPR004948">
    <property type="entry name" value="Nuc-triphosphatase_THEP1"/>
</dbReference>
<dbReference type="InterPro" id="IPR003593">
    <property type="entry name" value="AAA+_ATPase"/>
</dbReference>
<proteinExistence type="inferred from homology"/>
<dbReference type="Pfam" id="PF14383">
    <property type="entry name" value="VARLMGL"/>
    <property type="match status" value="1"/>
</dbReference>
<sequence>MEMSSGSAARSSVDSGTMAGIGKCFLVTGPPGVGKTTLIMRLCESLKHSYPNIKLQGFYSQEIRHGGDRVGFEVVTLDGRRGRLASSTISSPEAHRWPAVGKYKVDIASFESLVLPELKIREDTDLFIIDELGKMELFSSYFFPAILKILQSNVPLLATVPVPKFGKDLPAVVRLKNHPGATIFTLDKSNRDAVKEQIYSQLVVGLMQKPACAEPSLGVVRARLWSTNSQVAVIRARARARERHIFIHEGIEIKSATANRTLSVWASLDKDRTGSHLLAFFSPKRCPQPHTPFTSSSSSSLVVPFIQQWLFVYSVSRFFSFPSKTKGEDWFFGVIRSSMARKILAKKKHVEVLEAPRNSLELKLDPSQSYYAAGDLPCCYQVEEDWSVRNYYQTEASMKKLICEEMTKQSNTRHNSPSIVARLMGMDPLPSDTKSVVQPVMKKSDNRRVELSGREKNVNDSNLYHLKQMEVDSIYSTRDRDAERWSTDLKFGKPRRREHPQEEELQRFKKEFEAWQVARLRECTKVFDVGSISTHQFTQEKPNKERKTLYADSVQVMESKRFAVQEKDLHLHHQRYKSEPFTAQQNDSRIRSINRDFRVPSTMDYNEKLDVAPTRIVILKPGPDGIYDHEESWTSSPSTFQERTCMEDFLEEVRERLKSELQGKALNRRKSYVVRGSGIETPFSEKPSSDPIQIAKHIANQVTENDSRDIRMNLVRSESTRSHRSDIAFNELGSPEFIDKDTRRFLSERLRNVLKEEIHIDVPILSTCSFRTSVFDNGRERIKRMQDMPKPGNQHSDWEIVKHVQELQTRSFRHGDDVGPLNSELSPRNLIRSLSAPVSGTSFGKLLLEDRHIVTGAQIRTKHEGIETASVDIGRRKKEKFNLKEKVSNIKYGLTLRRRLFGKKIQSMEESYGADNDLAKDILSGPTVIMNFGKSHENPTEVPPSPASVCSSPHEEFWREVDYLSPISTPDATVGECNAVPQAFGEISSSLNELARHLNEPESDEANCITIEQEPTESETVNLEDHAQGYVRDLLIASGLYDGLCDKSLSRWDPLAKPISKSVFEQVEEYHRKSTKENDKKADHKVLLDLSNEALSTILGPQVTMSKFRRNILGPTISTPPEGRKLLNSVWEIVHINLHPPIDRSNYSLETMVARDLGSAPWTGLVDEETNGLGREVEWHIIGDLVEEAVKDICSHEGWQL</sequence>
<dbReference type="Pfam" id="PF14309">
    <property type="entry name" value="DUF4378"/>
    <property type="match status" value="1"/>
</dbReference>
<feature type="domain" description="AAA+ ATPase" evidence="1">
    <location>
        <begin position="21"/>
        <end position="252"/>
    </location>
</feature>
<dbReference type="InterPro" id="IPR032795">
    <property type="entry name" value="DUF3741-assoc"/>
</dbReference>
<dbReference type="InterPro" id="IPR027417">
    <property type="entry name" value="P-loop_NTPase"/>
</dbReference>
<dbReference type="CDD" id="cd19482">
    <property type="entry name" value="RecA-like_Thep1"/>
    <property type="match status" value="1"/>
</dbReference>
<dbReference type="SUPFAM" id="SSF52540">
    <property type="entry name" value="P-loop containing nucleoside triphosphate hydrolases"/>
    <property type="match status" value="1"/>
</dbReference>
<dbReference type="Proteomes" id="UP001396334">
    <property type="component" value="Unassembled WGS sequence"/>
</dbReference>
<gene>
    <name evidence="2" type="ORF">V6N11_075830</name>
</gene>